<dbReference type="InParanoid" id="W4K430"/>
<keyword evidence="1" id="KW-1133">Transmembrane helix</keyword>
<organism evidence="2 3">
    <name type="scientific">Heterobasidion irregulare (strain TC 32-1)</name>
    <dbReference type="NCBI Taxonomy" id="747525"/>
    <lineage>
        <taxon>Eukaryota</taxon>
        <taxon>Fungi</taxon>
        <taxon>Dikarya</taxon>
        <taxon>Basidiomycota</taxon>
        <taxon>Agaricomycotina</taxon>
        <taxon>Agaricomycetes</taxon>
        <taxon>Russulales</taxon>
        <taxon>Bondarzewiaceae</taxon>
        <taxon>Heterobasidion</taxon>
        <taxon>Heterobasidion annosum species complex</taxon>
    </lineage>
</organism>
<proteinExistence type="predicted"/>
<dbReference type="HOGENOM" id="CLU_2277863_0_0_1"/>
<dbReference type="Proteomes" id="UP000030671">
    <property type="component" value="Unassembled WGS sequence"/>
</dbReference>
<evidence type="ECO:0000313" key="2">
    <source>
        <dbReference type="EMBL" id="ETW80572.1"/>
    </source>
</evidence>
<keyword evidence="1" id="KW-0812">Transmembrane</keyword>
<keyword evidence="3" id="KW-1185">Reference proteome</keyword>
<dbReference type="OrthoDB" id="9986677at2759"/>
<dbReference type="EMBL" id="KI925459">
    <property type="protein sequence ID" value="ETW80572.1"/>
    <property type="molecule type" value="Genomic_DNA"/>
</dbReference>
<evidence type="ECO:0000313" key="3">
    <source>
        <dbReference type="Proteomes" id="UP000030671"/>
    </source>
</evidence>
<dbReference type="KEGG" id="hir:HETIRDRAFT_319676"/>
<dbReference type="RefSeq" id="XP_009547304.1">
    <property type="nucleotide sequence ID" value="XM_009549009.1"/>
</dbReference>
<dbReference type="GeneID" id="20670615"/>
<dbReference type="AlphaFoldDB" id="W4K430"/>
<keyword evidence="1" id="KW-0472">Membrane</keyword>
<protein>
    <submittedName>
        <fullName evidence="2">Uncharacterized protein</fullName>
    </submittedName>
</protein>
<accession>W4K430</accession>
<name>W4K430_HETIT</name>
<sequence>MHAPALTHSRITLTLSGSGDHLHRPAAAAATRYRPDWGRVPLCLLICVLVVLVVINAIDRRPGTRRSFTILFGCVHTDGQARLGRPTLNLGYLHHTLLFLAS</sequence>
<reference evidence="2 3" key="1">
    <citation type="journal article" date="2012" name="New Phytol.">
        <title>Insight into trade-off between wood decay and parasitism from the genome of a fungal forest pathogen.</title>
        <authorList>
            <person name="Olson A."/>
            <person name="Aerts A."/>
            <person name="Asiegbu F."/>
            <person name="Belbahri L."/>
            <person name="Bouzid O."/>
            <person name="Broberg A."/>
            <person name="Canback B."/>
            <person name="Coutinho P.M."/>
            <person name="Cullen D."/>
            <person name="Dalman K."/>
            <person name="Deflorio G."/>
            <person name="van Diepen L.T."/>
            <person name="Dunand C."/>
            <person name="Duplessis S."/>
            <person name="Durling M."/>
            <person name="Gonthier P."/>
            <person name="Grimwood J."/>
            <person name="Fossdal C.G."/>
            <person name="Hansson D."/>
            <person name="Henrissat B."/>
            <person name="Hietala A."/>
            <person name="Himmelstrand K."/>
            <person name="Hoffmeister D."/>
            <person name="Hogberg N."/>
            <person name="James T.Y."/>
            <person name="Karlsson M."/>
            <person name="Kohler A."/>
            <person name="Kues U."/>
            <person name="Lee Y.H."/>
            <person name="Lin Y.C."/>
            <person name="Lind M."/>
            <person name="Lindquist E."/>
            <person name="Lombard V."/>
            <person name="Lucas S."/>
            <person name="Lunden K."/>
            <person name="Morin E."/>
            <person name="Murat C."/>
            <person name="Park J."/>
            <person name="Raffaello T."/>
            <person name="Rouze P."/>
            <person name="Salamov A."/>
            <person name="Schmutz J."/>
            <person name="Solheim H."/>
            <person name="Stahlberg J."/>
            <person name="Velez H."/>
            <person name="de Vries R.P."/>
            <person name="Wiebenga A."/>
            <person name="Woodward S."/>
            <person name="Yakovlev I."/>
            <person name="Garbelotto M."/>
            <person name="Martin F."/>
            <person name="Grigoriev I.V."/>
            <person name="Stenlid J."/>
        </authorList>
    </citation>
    <scope>NUCLEOTIDE SEQUENCE [LARGE SCALE GENOMIC DNA]</scope>
    <source>
        <strain evidence="2 3">TC 32-1</strain>
    </source>
</reference>
<gene>
    <name evidence="2" type="ORF">HETIRDRAFT_319676</name>
</gene>
<evidence type="ECO:0000256" key="1">
    <source>
        <dbReference type="SAM" id="Phobius"/>
    </source>
</evidence>
<feature type="transmembrane region" description="Helical" evidence="1">
    <location>
        <begin position="39"/>
        <end position="58"/>
    </location>
</feature>